<dbReference type="CDD" id="cd06558">
    <property type="entry name" value="crotonase-like"/>
    <property type="match status" value="1"/>
</dbReference>
<evidence type="ECO:0000256" key="3">
    <source>
        <dbReference type="ARBA" id="ARBA00022946"/>
    </source>
</evidence>
<reference evidence="7 8" key="1">
    <citation type="journal article" date="2020" name="Microorganisms">
        <title>Osmotic Adaptation and Compatible Solute Biosynthesis of Phototrophic Bacteria as Revealed from Genome Analyses.</title>
        <authorList>
            <person name="Imhoff J.F."/>
            <person name="Rahn T."/>
            <person name="Kunzel S."/>
            <person name="Keller A."/>
            <person name="Neulinger S.C."/>
        </authorList>
    </citation>
    <scope>NUCLEOTIDE SEQUENCE [LARGE SCALE GENOMIC DNA]</scope>
    <source>
        <strain evidence="7 8">DSM 9895</strain>
    </source>
</reference>
<keyword evidence="8" id="KW-1185">Reference proteome</keyword>
<dbReference type="Gene3D" id="3.90.226.10">
    <property type="entry name" value="2-enoyl-CoA Hydratase, Chain A, domain 1"/>
    <property type="match status" value="1"/>
</dbReference>
<keyword evidence="3" id="KW-0809">Transit peptide</keyword>
<evidence type="ECO:0000313" key="7">
    <source>
        <dbReference type="EMBL" id="MBK1669122.1"/>
    </source>
</evidence>
<evidence type="ECO:0000256" key="6">
    <source>
        <dbReference type="ARBA" id="ARBA00040545"/>
    </source>
</evidence>
<dbReference type="NCBIfam" id="NF006008">
    <property type="entry name" value="PRK08139.1"/>
    <property type="match status" value="1"/>
</dbReference>
<dbReference type="PANTHER" id="PTHR43602:SF1">
    <property type="entry name" value="ENOYL-COA HYDRATASE DOMAIN-CONTAINING PROTEIN 3, MITOCHONDRIAL"/>
    <property type="match status" value="1"/>
</dbReference>
<evidence type="ECO:0000313" key="8">
    <source>
        <dbReference type="Proteomes" id="UP001296873"/>
    </source>
</evidence>
<dbReference type="InterPro" id="IPR014748">
    <property type="entry name" value="Enoyl-CoA_hydra_C"/>
</dbReference>
<dbReference type="InterPro" id="IPR029045">
    <property type="entry name" value="ClpP/crotonase-like_dom_sf"/>
</dbReference>
<comment type="similarity">
    <text evidence="1">Belongs to the enoyl-CoA hydratase/isomerase family.</text>
</comment>
<dbReference type="SUPFAM" id="SSF52096">
    <property type="entry name" value="ClpP/crotonase"/>
    <property type="match status" value="1"/>
</dbReference>
<comment type="function">
    <text evidence="5">May play a role in fatty acid biosynthesis and insulin sensitivity.</text>
</comment>
<evidence type="ECO:0000256" key="5">
    <source>
        <dbReference type="ARBA" id="ARBA00037410"/>
    </source>
</evidence>
<protein>
    <recommendedName>
        <fullName evidence="6">Enoyl-CoA hydratase domain-containing protein 3, mitochondrial</fullName>
    </recommendedName>
</protein>
<dbReference type="Gene3D" id="1.10.12.10">
    <property type="entry name" value="Lyase 2-enoyl-coa Hydratase, Chain A, domain 2"/>
    <property type="match status" value="1"/>
</dbReference>
<dbReference type="RefSeq" id="WP_200341450.1">
    <property type="nucleotide sequence ID" value="NZ_NRRL01000039.1"/>
</dbReference>
<evidence type="ECO:0000256" key="2">
    <source>
        <dbReference type="ARBA" id="ARBA00022832"/>
    </source>
</evidence>
<dbReference type="InterPro" id="IPR052377">
    <property type="entry name" value="Mitochondrial_ECH-domain"/>
</dbReference>
<gene>
    <name evidence="7" type="ORF">CKO28_13870</name>
</gene>
<accession>A0ABS1DG85</accession>
<name>A0ABS1DG85_9PROT</name>
<evidence type="ECO:0000256" key="4">
    <source>
        <dbReference type="ARBA" id="ARBA00023098"/>
    </source>
</evidence>
<dbReference type="InterPro" id="IPR001753">
    <property type="entry name" value="Enoyl-CoA_hydra/iso"/>
</dbReference>
<keyword evidence="2" id="KW-0276">Fatty acid metabolism</keyword>
<evidence type="ECO:0000256" key="1">
    <source>
        <dbReference type="ARBA" id="ARBA00005254"/>
    </source>
</evidence>
<sequence length="270" mass="29308">MPDDSQPVAANQDDALVLRQDTGAIARVTLNRPKAYNSLSLEMMRVLTATLQEIGQDQAIRCVVIEGAGKGFCAGHDLKELRSRTDRAFYEEVFETCCQLMSTITRLPQPVIAKVHGIATAAGCQLVATCDLALADDAARLSTPGVNIGLFCSTPMVALSRNVPRKRAMEMLLTGEMVSAPVAAEWGLINQAVDHAGLEAAVMSYAEAVASKSPHVLKIGKRAFYQQLDQSLDEAYRHTAQVMTENMLARDAAEGIDAFLEKREPQWTGE</sequence>
<dbReference type="PANTHER" id="PTHR43602">
    <property type="match status" value="1"/>
</dbReference>
<dbReference type="EMBL" id="NRRL01000039">
    <property type="protein sequence ID" value="MBK1669122.1"/>
    <property type="molecule type" value="Genomic_DNA"/>
</dbReference>
<dbReference type="Pfam" id="PF00378">
    <property type="entry name" value="ECH_1"/>
    <property type="match status" value="1"/>
</dbReference>
<dbReference type="Proteomes" id="UP001296873">
    <property type="component" value="Unassembled WGS sequence"/>
</dbReference>
<comment type="caution">
    <text evidence="7">The sequence shown here is derived from an EMBL/GenBank/DDBJ whole genome shotgun (WGS) entry which is preliminary data.</text>
</comment>
<organism evidence="7 8">
    <name type="scientific">Rhodovibrio sodomensis</name>
    <dbReference type="NCBI Taxonomy" id="1088"/>
    <lineage>
        <taxon>Bacteria</taxon>
        <taxon>Pseudomonadati</taxon>
        <taxon>Pseudomonadota</taxon>
        <taxon>Alphaproteobacteria</taxon>
        <taxon>Rhodospirillales</taxon>
        <taxon>Rhodovibrionaceae</taxon>
        <taxon>Rhodovibrio</taxon>
    </lineage>
</organism>
<proteinExistence type="inferred from homology"/>
<keyword evidence="4" id="KW-0443">Lipid metabolism</keyword>